<evidence type="ECO:0000256" key="8">
    <source>
        <dbReference type="ARBA" id="ARBA00022692"/>
    </source>
</evidence>
<evidence type="ECO:0000256" key="6">
    <source>
        <dbReference type="ARBA" id="ARBA00022475"/>
    </source>
</evidence>
<dbReference type="Pfam" id="PF04995">
    <property type="entry name" value="CcmD"/>
    <property type="match status" value="1"/>
</dbReference>
<evidence type="ECO:0000256" key="4">
    <source>
        <dbReference type="ARBA" id="ARBA00016461"/>
    </source>
</evidence>
<keyword evidence="11 12" id="KW-0472">Membrane</keyword>
<dbReference type="Proteomes" id="UP001652504">
    <property type="component" value="Unassembled WGS sequence"/>
</dbReference>
<dbReference type="InterPro" id="IPR052075">
    <property type="entry name" value="Heme_exporter_D"/>
</dbReference>
<dbReference type="RefSeq" id="WP_263710503.1">
    <property type="nucleotide sequence ID" value="NZ_JAOWKX010000001.1"/>
</dbReference>
<gene>
    <name evidence="13" type="primary">ccmD</name>
    <name evidence="13" type="ORF">OE749_01165</name>
</gene>
<sequence length="71" mass="8191">MHFSSFSDFIAMGGYGFFVWLAFGVSIVAMLMIIGESLYQRKSLKHYVHDEVKRKARIAAMKDKQRSEQEA</sequence>
<keyword evidence="8 12" id="KW-0812">Transmembrane</keyword>
<protein>
    <recommendedName>
        <fullName evidence="4 12">Heme exporter protein D</fullName>
    </recommendedName>
</protein>
<dbReference type="InterPro" id="IPR007078">
    <property type="entry name" value="Haem_export_protD_CcmD"/>
</dbReference>
<dbReference type="NCBIfam" id="TIGR03141">
    <property type="entry name" value="cytochro_ccmD"/>
    <property type="match status" value="1"/>
</dbReference>
<evidence type="ECO:0000256" key="1">
    <source>
        <dbReference type="ARBA" id="ARBA00002442"/>
    </source>
</evidence>
<evidence type="ECO:0000256" key="10">
    <source>
        <dbReference type="ARBA" id="ARBA00022989"/>
    </source>
</evidence>
<keyword evidence="14" id="KW-1185">Reference proteome</keyword>
<evidence type="ECO:0000313" key="14">
    <source>
        <dbReference type="Proteomes" id="UP001652504"/>
    </source>
</evidence>
<organism evidence="13 14">
    <name type="scientific">Fluctibacter corallii</name>
    <dbReference type="NCBI Taxonomy" id="2984329"/>
    <lineage>
        <taxon>Bacteria</taxon>
        <taxon>Pseudomonadati</taxon>
        <taxon>Pseudomonadota</taxon>
        <taxon>Gammaproteobacteria</taxon>
        <taxon>Alteromonadales</taxon>
        <taxon>Alteromonadaceae</taxon>
        <taxon>Fluctibacter</taxon>
    </lineage>
</organism>
<keyword evidence="7 12" id="KW-0997">Cell inner membrane</keyword>
<evidence type="ECO:0000256" key="11">
    <source>
        <dbReference type="ARBA" id="ARBA00023136"/>
    </source>
</evidence>
<comment type="subcellular location">
    <subcellularLocation>
        <location evidence="2 12">Cell inner membrane</location>
        <topology evidence="2 12">Single-pass membrane protein</topology>
    </subcellularLocation>
</comment>
<evidence type="ECO:0000256" key="2">
    <source>
        <dbReference type="ARBA" id="ARBA00004377"/>
    </source>
</evidence>
<evidence type="ECO:0000256" key="12">
    <source>
        <dbReference type="RuleBase" id="RU363101"/>
    </source>
</evidence>
<keyword evidence="9 12" id="KW-0201">Cytochrome c-type biogenesis</keyword>
<comment type="caution">
    <text evidence="13">The sequence shown here is derived from an EMBL/GenBank/DDBJ whole genome shotgun (WGS) entry which is preliminary data.</text>
</comment>
<accession>A0ABT3A3Q3</accession>
<feature type="transmembrane region" description="Helical" evidence="12">
    <location>
        <begin position="12"/>
        <end position="35"/>
    </location>
</feature>
<evidence type="ECO:0000256" key="3">
    <source>
        <dbReference type="ARBA" id="ARBA00008741"/>
    </source>
</evidence>
<comment type="similarity">
    <text evidence="3 12">Belongs to the CcmD/CycX/HelD family.</text>
</comment>
<reference evidence="13 14" key="1">
    <citation type="submission" date="2022-10" db="EMBL/GenBank/DDBJ databases">
        <title>Aestuariibacter sp. AA17 isolated from Montipora capitata coral fragment.</title>
        <authorList>
            <person name="Emsley S.A."/>
            <person name="Pfannmuller K.M."/>
            <person name="Loughran R.M."/>
            <person name="Shlafstein M."/>
            <person name="Papke E."/>
            <person name="Saw J.H."/>
            <person name="Ushijima B."/>
            <person name="Videau P."/>
        </authorList>
    </citation>
    <scope>NUCLEOTIDE SEQUENCE [LARGE SCALE GENOMIC DNA]</scope>
    <source>
        <strain evidence="13 14">AA17</strain>
    </source>
</reference>
<evidence type="ECO:0000256" key="7">
    <source>
        <dbReference type="ARBA" id="ARBA00022519"/>
    </source>
</evidence>
<keyword evidence="5 12" id="KW-0813">Transport</keyword>
<dbReference type="EMBL" id="JAOWKX010000001">
    <property type="protein sequence ID" value="MCV2883304.1"/>
    <property type="molecule type" value="Genomic_DNA"/>
</dbReference>
<evidence type="ECO:0000256" key="5">
    <source>
        <dbReference type="ARBA" id="ARBA00022448"/>
    </source>
</evidence>
<evidence type="ECO:0000256" key="9">
    <source>
        <dbReference type="ARBA" id="ARBA00022748"/>
    </source>
</evidence>
<keyword evidence="6 12" id="KW-1003">Cell membrane</keyword>
<name>A0ABT3A3Q3_9ALTE</name>
<evidence type="ECO:0000313" key="13">
    <source>
        <dbReference type="EMBL" id="MCV2883304.1"/>
    </source>
</evidence>
<keyword evidence="10 12" id="KW-1133">Transmembrane helix</keyword>
<proteinExistence type="inferred from homology"/>
<dbReference type="PANTHER" id="PTHR37531:SF1">
    <property type="entry name" value="HEME EXPORTER PROTEIN D"/>
    <property type="match status" value="1"/>
</dbReference>
<dbReference type="PANTHER" id="PTHR37531">
    <property type="entry name" value="HEME EXPORTER PROTEIN D"/>
    <property type="match status" value="1"/>
</dbReference>
<comment type="function">
    <text evidence="1 12">Required for the export of heme to the periplasm for the biogenesis of c-type cytochromes.</text>
</comment>